<evidence type="ECO:0000313" key="6">
    <source>
        <dbReference type="EMBL" id="KAK1739808.1"/>
    </source>
</evidence>
<dbReference type="Pfam" id="PF07915">
    <property type="entry name" value="PRKCSH"/>
    <property type="match status" value="1"/>
</dbReference>
<dbReference type="GO" id="GO:0030968">
    <property type="term" value="P:endoplasmic reticulum unfolded protein response"/>
    <property type="evidence" value="ECO:0007669"/>
    <property type="project" value="InterPro"/>
</dbReference>
<comment type="subcellular location">
    <subcellularLocation>
        <location evidence="1">Endoplasmic reticulum</location>
    </subcellularLocation>
</comment>
<keyword evidence="2" id="KW-0732">Signal</keyword>
<evidence type="ECO:0000256" key="4">
    <source>
        <dbReference type="ARBA" id="ARBA00023157"/>
    </source>
</evidence>
<dbReference type="EMBL" id="JATAAI010000017">
    <property type="protein sequence ID" value="KAK1739808.1"/>
    <property type="molecule type" value="Genomic_DNA"/>
</dbReference>
<evidence type="ECO:0000259" key="5">
    <source>
        <dbReference type="PROSITE" id="PS51914"/>
    </source>
</evidence>
<proteinExistence type="predicted"/>
<gene>
    <name evidence="6" type="ORF">QTG54_009567</name>
</gene>
<dbReference type="GO" id="GO:0030970">
    <property type="term" value="P:retrograde protein transport, ER to cytosol"/>
    <property type="evidence" value="ECO:0007669"/>
    <property type="project" value="TreeGrafter"/>
</dbReference>
<comment type="caution">
    <text evidence="6">The sequence shown here is derived from an EMBL/GenBank/DDBJ whole genome shotgun (WGS) entry which is preliminary data.</text>
</comment>
<organism evidence="6 7">
    <name type="scientific">Skeletonema marinoi</name>
    <dbReference type="NCBI Taxonomy" id="267567"/>
    <lineage>
        <taxon>Eukaryota</taxon>
        <taxon>Sar</taxon>
        <taxon>Stramenopiles</taxon>
        <taxon>Ochrophyta</taxon>
        <taxon>Bacillariophyta</taxon>
        <taxon>Coscinodiscophyceae</taxon>
        <taxon>Thalassiosirophycidae</taxon>
        <taxon>Thalassiosirales</taxon>
        <taxon>Skeletonemataceae</taxon>
        <taxon>Skeletonema</taxon>
        <taxon>Skeletonema marinoi-dohrnii complex</taxon>
    </lineage>
</organism>
<reference evidence="6" key="1">
    <citation type="submission" date="2023-06" db="EMBL/GenBank/DDBJ databases">
        <title>Survivors Of The Sea: Transcriptome response of Skeletonema marinoi to long-term dormancy.</title>
        <authorList>
            <person name="Pinder M.I.M."/>
            <person name="Kourtchenko O."/>
            <person name="Robertson E.K."/>
            <person name="Larsson T."/>
            <person name="Maumus F."/>
            <person name="Osuna-Cruz C.M."/>
            <person name="Vancaester E."/>
            <person name="Stenow R."/>
            <person name="Vandepoele K."/>
            <person name="Ploug H."/>
            <person name="Bruchert V."/>
            <person name="Godhe A."/>
            <person name="Topel M."/>
        </authorList>
    </citation>
    <scope>NUCLEOTIDE SEQUENCE</scope>
    <source>
        <strain evidence="6">R05AC</strain>
    </source>
</reference>
<dbReference type="PROSITE" id="PS51914">
    <property type="entry name" value="MRH"/>
    <property type="match status" value="1"/>
</dbReference>
<keyword evidence="3" id="KW-0256">Endoplasmic reticulum</keyword>
<protein>
    <submittedName>
        <fullName evidence="6">Glucosidase 2 beta subunit-like protein</fullName>
    </submittedName>
</protein>
<dbReference type="InterPro" id="IPR012913">
    <property type="entry name" value="OS9-like_dom"/>
</dbReference>
<dbReference type="PANTHER" id="PTHR15414">
    <property type="entry name" value="OS-9-RELATED"/>
    <property type="match status" value="1"/>
</dbReference>
<feature type="domain" description="MRH" evidence="5">
    <location>
        <begin position="264"/>
        <end position="439"/>
    </location>
</feature>
<dbReference type="Proteomes" id="UP001224775">
    <property type="component" value="Unassembled WGS sequence"/>
</dbReference>
<dbReference type="InterPro" id="IPR045149">
    <property type="entry name" value="OS-9-like"/>
</dbReference>
<dbReference type="InterPro" id="IPR009011">
    <property type="entry name" value="Man6P_isomerase_rcpt-bd_dom_sf"/>
</dbReference>
<dbReference type="PANTHER" id="PTHR15414:SF0">
    <property type="entry name" value="ENDOPLASMIC RETICULUM LECTIN 1"/>
    <property type="match status" value="1"/>
</dbReference>
<dbReference type="Gene3D" id="2.70.130.10">
    <property type="entry name" value="Mannose-6-phosphate receptor binding domain"/>
    <property type="match status" value="2"/>
</dbReference>
<evidence type="ECO:0000256" key="2">
    <source>
        <dbReference type="ARBA" id="ARBA00022729"/>
    </source>
</evidence>
<dbReference type="InterPro" id="IPR044865">
    <property type="entry name" value="MRH_dom"/>
</dbReference>
<sequence>MKELSRLVHGPKEDEEYSKPFYDREKDMKTVMPNRLKNELQKFKTAQYERLGNSGGIVKQHFAHGDMCDEVGILREVDVEYRCCTEEEITHWLNAKRKPTDAKTDEVPRAVLVSVQEDETCLYRAKVCTPLLCPEALSQAEVAPSPNTPVKPAPKQDTNDVNQVGTALGHEEALEAVYRSLNEEGAVTEVKILMGSEETIDSMNELLRAAKNGEDFSKSNAFKQVVEAMGLGKQKSKKSKLTAPVENIDGKSIREVLESTLGARPCLAKNLGWWTYEYCHGRFIKQYHANNLIDPNTGAQKMRIESEHLLGKYTNALNYPNEDEHLHVVNVTGLSADMDIGRRNKRGALNIGNGGGNQNEKGPGGNGAVFVQEYLHGNFCDHEDVAESVIKGGNIVHGSVERSSTVRFSCGKSLEVVDIKEDSTCHYIIDVAVPALCNHPLFIAPITKTQVVKCLPV</sequence>
<evidence type="ECO:0000256" key="1">
    <source>
        <dbReference type="ARBA" id="ARBA00004240"/>
    </source>
</evidence>
<evidence type="ECO:0000313" key="7">
    <source>
        <dbReference type="Proteomes" id="UP001224775"/>
    </source>
</evidence>
<keyword evidence="7" id="KW-1185">Reference proteome</keyword>
<dbReference type="GO" id="GO:0005788">
    <property type="term" value="C:endoplasmic reticulum lumen"/>
    <property type="evidence" value="ECO:0007669"/>
    <property type="project" value="TreeGrafter"/>
</dbReference>
<keyword evidence="4" id="KW-1015">Disulfide bond</keyword>
<name>A0AAD8Y580_9STRA</name>
<dbReference type="AlphaFoldDB" id="A0AAD8Y580"/>
<evidence type="ECO:0000256" key="3">
    <source>
        <dbReference type="ARBA" id="ARBA00022824"/>
    </source>
</evidence>
<accession>A0AAD8Y580</accession>